<comment type="caution">
    <text evidence="1">The sequence shown here is derived from an EMBL/GenBank/DDBJ whole genome shotgun (WGS) entry which is preliminary data.</text>
</comment>
<keyword evidence="2" id="KW-1185">Reference proteome</keyword>
<gene>
    <name evidence="1" type="ORF">RM844_33185</name>
</gene>
<proteinExistence type="predicted"/>
<name>A0ABU2K1J7_9ACTN</name>
<evidence type="ECO:0000313" key="1">
    <source>
        <dbReference type="EMBL" id="MDT0271136.1"/>
    </source>
</evidence>
<dbReference type="EMBL" id="JAVREO010000277">
    <property type="protein sequence ID" value="MDT0271136.1"/>
    <property type="molecule type" value="Genomic_DNA"/>
</dbReference>
<dbReference type="InterPro" id="IPR017853">
    <property type="entry name" value="GH"/>
</dbReference>
<dbReference type="Gene3D" id="3.20.20.80">
    <property type="entry name" value="Glycosidases"/>
    <property type="match status" value="1"/>
</dbReference>
<reference evidence="2" key="1">
    <citation type="submission" date="2023-07" db="EMBL/GenBank/DDBJ databases">
        <title>30 novel species of actinomycetes from the DSMZ collection.</title>
        <authorList>
            <person name="Nouioui I."/>
        </authorList>
    </citation>
    <scope>NUCLEOTIDE SEQUENCE [LARGE SCALE GENOMIC DNA]</scope>
    <source>
        <strain evidence="2">DSM 44915</strain>
    </source>
</reference>
<sequence>GVDLLDNQIKKKTDYLPGDVYDGLQRRVAQTRSVGKPLFVAEIGMEAGSCDSLEQRRKFLGDAIAQMRTMGTAGAMFWAFVPDPRTHECTLDIGPTDPLFSMIGAAAA</sequence>
<dbReference type="RefSeq" id="WP_311671132.1">
    <property type="nucleotide sequence ID" value="NZ_JAVREO010000277.1"/>
</dbReference>
<dbReference type="SUPFAM" id="SSF51445">
    <property type="entry name" value="(Trans)glycosidases"/>
    <property type="match status" value="1"/>
</dbReference>
<protein>
    <submittedName>
        <fullName evidence="1">Uncharacterized protein</fullName>
    </submittedName>
</protein>
<dbReference type="Proteomes" id="UP001183410">
    <property type="component" value="Unassembled WGS sequence"/>
</dbReference>
<evidence type="ECO:0000313" key="2">
    <source>
        <dbReference type="Proteomes" id="UP001183410"/>
    </source>
</evidence>
<feature type="non-terminal residue" evidence="1">
    <location>
        <position position="1"/>
    </location>
</feature>
<accession>A0ABU2K1J7</accession>
<organism evidence="1 2">
    <name type="scientific">Streptomyces chisholmiae</name>
    <dbReference type="NCBI Taxonomy" id="3075540"/>
    <lineage>
        <taxon>Bacteria</taxon>
        <taxon>Bacillati</taxon>
        <taxon>Actinomycetota</taxon>
        <taxon>Actinomycetes</taxon>
        <taxon>Kitasatosporales</taxon>
        <taxon>Streptomycetaceae</taxon>
        <taxon>Streptomyces</taxon>
    </lineage>
</organism>